<feature type="domain" description="G protein-coupled receptor GPR1/2/3 C-terminal" evidence="7">
    <location>
        <begin position="241"/>
        <end position="308"/>
    </location>
</feature>
<feature type="region of interest" description="Disordered" evidence="5">
    <location>
        <begin position="313"/>
        <end position="356"/>
    </location>
</feature>
<dbReference type="InterPro" id="IPR022596">
    <property type="entry name" value="GPR1/2/3_C"/>
</dbReference>
<keyword evidence="2 6" id="KW-0812">Transmembrane</keyword>
<comment type="subcellular location">
    <subcellularLocation>
        <location evidence="1">Membrane</location>
        <topology evidence="1">Multi-pass membrane protein</topology>
    </subcellularLocation>
</comment>
<dbReference type="GO" id="GO:0007189">
    <property type="term" value="P:adenylate cyclase-activating G protein-coupled receptor signaling pathway"/>
    <property type="evidence" value="ECO:0007669"/>
    <property type="project" value="TreeGrafter"/>
</dbReference>
<evidence type="ECO:0000256" key="5">
    <source>
        <dbReference type="SAM" id="MobiDB-lite"/>
    </source>
</evidence>
<evidence type="ECO:0000256" key="2">
    <source>
        <dbReference type="ARBA" id="ARBA00022692"/>
    </source>
</evidence>
<reference evidence="8" key="1">
    <citation type="journal article" date="2020" name="Stud. Mycol.">
        <title>101 Dothideomycetes genomes: a test case for predicting lifestyles and emergence of pathogens.</title>
        <authorList>
            <person name="Haridas S."/>
            <person name="Albert R."/>
            <person name="Binder M."/>
            <person name="Bloem J."/>
            <person name="Labutti K."/>
            <person name="Salamov A."/>
            <person name="Andreopoulos B."/>
            <person name="Baker S."/>
            <person name="Barry K."/>
            <person name="Bills G."/>
            <person name="Bluhm B."/>
            <person name="Cannon C."/>
            <person name="Castanera R."/>
            <person name="Culley D."/>
            <person name="Daum C."/>
            <person name="Ezra D."/>
            <person name="Gonzalez J."/>
            <person name="Henrissat B."/>
            <person name="Kuo A."/>
            <person name="Liang C."/>
            <person name="Lipzen A."/>
            <person name="Lutzoni F."/>
            <person name="Magnuson J."/>
            <person name="Mondo S."/>
            <person name="Nolan M."/>
            <person name="Ohm R."/>
            <person name="Pangilinan J."/>
            <person name="Park H.-J."/>
            <person name="Ramirez L."/>
            <person name="Alfaro M."/>
            <person name="Sun H."/>
            <person name="Tritt A."/>
            <person name="Yoshinaga Y."/>
            <person name="Zwiers L.-H."/>
            <person name="Turgeon B."/>
            <person name="Goodwin S."/>
            <person name="Spatafora J."/>
            <person name="Crous P."/>
            <person name="Grigoriev I."/>
        </authorList>
    </citation>
    <scope>NUCLEOTIDE SEQUENCE</scope>
    <source>
        <strain evidence="8">CBS 260.36</strain>
    </source>
</reference>
<evidence type="ECO:0000256" key="6">
    <source>
        <dbReference type="SAM" id="Phobius"/>
    </source>
</evidence>
<feature type="transmembrane region" description="Helical" evidence="6">
    <location>
        <begin position="35"/>
        <end position="56"/>
    </location>
</feature>
<feature type="transmembrane region" description="Helical" evidence="6">
    <location>
        <begin position="76"/>
        <end position="98"/>
    </location>
</feature>
<organism evidence="8 9">
    <name type="scientific">Myriangium duriaei CBS 260.36</name>
    <dbReference type="NCBI Taxonomy" id="1168546"/>
    <lineage>
        <taxon>Eukaryota</taxon>
        <taxon>Fungi</taxon>
        <taxon>Dikarya</taxon>
        <taxon>Ascomycota</taxon>
        <taxon>Pezizomycotina</taxon>
        <taxon>Dothideomycetes</taxon>
        <taxon>Dothideomycetidae</taxon>
        <taxon>Myriangiales</taxon>
        <taxon>Myriangiaceae</taxon>
        <taxon>Myriangium</taxon>
    </lineage>
</organism>
<dbReference type="GO" id="GO:0004930">
    <property type="term" value="F:G protein-coupled receptor activity"/>
    <property type="evidence" value="ECO:0007669"/>
    <property type="project" value="TreeGrafter"/>
</dbReference>
<dbReference type="Gene3D" id="1.20.1070.10">
    <property type="entry name" value="Rhodopsin 7-helix transmembrane proteins"/>
    <property type="match status" value="1"/>
</dbReference>
<keyword evidence="8" id="KW-0675">Receptor</keyword>
<gene>
    <name evidence="8" type="ORF">K461DRAFT_265880</name>
</gene>
<accession>A0A9P4JBC1</accession>
<dbReference type="AlphaFoldDB" id="A0A9P4JBC1"/>
<evidence type="ECO:0000256" key="4">
    <source>
        <dbReference type="ARBA" id="ARBA00023136"/>
    </source>
</evidence>
<feature type="transmembrane region" description="Helical" evidence="6">
    <location>
        <begin position="152"/>
        <end position="175"/>
    </location>
</feature>
<dbReference type="Proteomes" id="UP000799439">
    <property type="component" value="Unassembled WGS sequence"/>
</dbReference>
<protein>
    <submittedName>
        <fullName evidence="8">Family A G protein-coupled receptor-like protein</fullName>
    </submittedName>
</protein>
<evidence type="ECO:0000256" key="1">
    <source>
        <dbReference type="ARBA" id="ARBA00004141"/>
    </source>
</evidence>
<dbReference type="SUPFAM" id="SSF81321">
    <property type="entry name" value="Family A G protein-coupled receptor-like"/>
    <property type="match status" value="1"/>
</dbReference>
<dbReference type="PANTHER" id="PTHR23112:SF37">
    <property type="entry name" value="G PROTEIN-COUPLED RECEPTOR GPR1"/>
    <property type="match status" value="1"/>
</dbReference>
<feature type="transmembrane region" description="Helical" evidence="6">
    <location>
        <begin position="249"/>
        <end position="266"/>
    </location>
</feature>
<evidence type="ECO:0000313" key="9">
    <source>
        <dbReference type="Proteomes" id="UP000799439"/>
    </source>
</evidence>
<keyword evidence="3 6" id="KW-1133">Transmembrane helix</keyword>
<proteinExistence type="predicted"/>
<name>A0A9P4JBC1_9PEZI</name>
<evidence type="ECO:0000256" key="3">
    <source>
        <dbReference type="ARBA" id="ARBA00022989"/>
    </source>
</evidence>
<feature type="compositionally biased region" description="Polar residues" evidence="5">
    <location>
        <begin position="313"/>
        <end position="324"/>
    </location>
</feature>
<feature type="compositionally biased region" description="Polar residues" evidence="5">
    <location>
        <begin position="334"/>
        <end position="344"/>
    </location>
</feature>
<comment type="caution">
    <text evidence="8">The sequence shown here is derived from an EMBL/GenBank/DDBJ whole genome shotgun (WGS) entry which is preliminary data.</text>
</comment>
<feature type="region of interest" description="Disordered" evidence="5">
    <location>
        <begin position="403"/>
        <end position="425"/>
    </location>
</feature>
<keyword evidence="4 6" id="KW-0472">Membrane</keyword>
<feature type="transmembrane region" description="Helical" evidence="6">
    <location>
        <begin position="286"/>
        <end position="305"/>
    </location>
</feature>
<dbReference type="GO" id="GO:0005886">
    <property type="term" value="C:plasma membrane"/>
    <property type="evidence" value="ECO:0007669"/>
    <property type="project" value="TreeGrafter"/>
</dbReference>
<dbReference type="Pfam" id="PF11970">
    <property type="entry name" value="GPR_Gpa2_C"/>
    <property type="match status" value="1"/>
</dbReference>
<dbReference type="OrthoDB" id="100006at2759"/>
<sequence>MDSNPNSTNTADASSAFFPAPYSLQPLPEILQKGLWAPGIFGLLSVLSSATLLLFIGSRFITWRNHYRTYIGYNQYVVLILNLLLADLQQGMSFLISFHWIRQDAILAPTRACFAQGWLINIGDVASGLFVFFIAAHTFMCAVKGRRLDHKIFIALILFTWALSLALTAIGPIVFGNKYFVRAGAWCWASSEYERERLALHYFWIFAVEFSTIFIYVLVLLHLRKTMSIILPAAKQSETYAKVDRAAKLMVLYPVTYIVLTLPLSAGRMWSMANHGRNLPEAYQCIAGALIASSGWVDALLYTLTRKQLIKGSNRSAGATSQSGDPRKGPSGRFETSPSGNFSKANAMVSACREENRSRHMSWSAVHDGTITQTRTVTVTGRKAGSNQEMDLAPAFELVEREKDRGRPTGAPRKGLIRGHIRSGSSEPIISSQNQDLFAAKHTVPSVVVHPVGGPTRSLSNSSPLTDDFTEGSEVDSLQSLNEKWPKK</sequence>
<feature type="transmembrane region" description="Helical" evidence="6">
    <location>
        <begin position="118"/>
        <end position="140"/>
    </location>
</feature>
<evidence type="ECO:0000313" key="8">
    <source>
        <dbReference type="EMBL" id="KAF2156505.1"/>
    </source>
</evidence>
<dbReference type="PANTHER" id="PTHR23112">
    <property type="entry name" value="G PROTEIN-COUPLED RECEPTOR 157-RELATED"/>
    <property type="match status" value="1"/>
</dbReference>
<feature type="transmembrane region" description="Helical" evidence="6">
    <location>
        <begin position="202"/>
        <end position="221"/>
    </location>
</feature>
<keyword evidence="9" id="KW-1185">Reference proteome</keyword>
<evidence type="ECO:0000259" key="7">
    <source>
        <dbReference type="Pfam" id="PF11970"/>
    </source>
</evidence>
<dbReference type="EMBL" id="ML996082">
    <property type="protein sequence ID" value="KAF2156505.1"/>
    <property type="molecule type" value="Genomic_DNA"/>
</dbReference>
<feature type="region of interest" description="Disordered" evidence="5">
    <location>
        <begin position="449"/>
        <end position="488"/>
    </location>
</feature>